<organism evidence="3 4">
    <name type="scientific">Exophiala sideris</name>
    <dbReference type="NCBI Taxonomy" id="1016849"/>
    <lineage>
        <taxon>Eukaryota</taxon>
        <taxon>Fungi</taxon>
        <taxon>Dikarya</taxon>
        <taxon>Ascomycota</taxon>
        <taxon>Pezizomycotina</taxon>
        <taxon>Eurotiomycetes</taxon>
        <taxon>Chaetothyriomycetidae</taxon>
        <taxon>Chaetothyriales</taxon>
        <taxon>Herpotrichiellaceae</taxon>
        <taxon>Exophiala</taxon>
    </lineage>
</organism>
<evidence type="ECO:0000313" key="3">
    <source>
        <dbReference type="EMBL" id="KIV85372.1"/>
    </source>
</evidence>
<protein>
    <recommendedName>
        <fullName evidence="5">Actin-like ATPase domain-containing protein</fullName>
    </recommendedName>
</protein>
<keyword evidence="1" id="KW-0547">Nucleotide-binding</keyword>
<dbReference type="Proteomes" id="UP000053599">
    <property type="component" value="Unassembled WGS sequence"/>
</dbReference>
<dbReference type="Gene3D" id="3.90.640.10">
    <property type="entry name" value="Actin, Chain A, domain 4"/>
    <property type="match status" value="1"/>
</dbReference>
<dbReference type="HOGENOM" id="CLU_009958_6_5_1"/>
<accession>A0A0D1YRN7</accession>
<dbReference type="STRING" id="1016849.A0A0D1YRN7"/>
<dbReference type="PANTHER" id="PTHR14187:SF5">
    <property type="entry name" value="HEAT SHOCK 70 KDA PROTEIN 12A"/>
    <property type="match status" value="1"/>
</dbReference>
<dbReference type="GO" id="GO:0005524">
    <property type="term" value="F:ATP binding"/>
    <property type="evidence" value="ECO:0007669"/>
    <property type="project" value="UniProtKB-KW"/>
</dbReference>
<evidence type="ECO:0000256" key="1">
    <source>
        <dbReference type="ARBA" id="ARBA00022741"/>
    </source>
</evidence>
<gene>
    <name evidence="3" type="ORF">PV11_01072</name>
</gene>
<dbReference type="SUPFAM" id="SSF53067">
    <property type="entry name" value="Actin-like ATPase domain"/>
    <property type="match status" value="2"/>
</dbReference>
<dbReference type="GO" id="GO:0140662">
    <property type="term" value="F:ATP-dependent protein folding chaperone"/>
    <property type="evidence" value="ECO:0007669"/>
    <property type="project" value="InterPro"/>
</dbReference>
<name>A0A0D1YRN7_9EURO</name>
<reference evidence="3 4" key="1">
    <citation type="submission" date="2015-01" db="EMBL/GenBank/DDBJ databases">
        <title>The Genome Sequence of Exophiala sideris CBS121828.</title>
        <authorList>
            <consortium name="The Broad Institute Genomics Platform"/>
            <person name="Cuomo C."/>
            <person name="de Hoog S."/>
            <person name="Gorbushina A."/>
            <person name="Stielow B."/>
            <person name="Teixiera M."/>
            <person name="Abouelleil A."/>
            <person name="Chapman S.B."/>
            <person name="Priest M."/>
            <person name="Young S.K."/>
            <person name="Wortman J."/>
            <person name="Nusbaum C."/>
            <person name="Birren B."/>
        </authorList>
    </citation>
    <scope>NUCLEOTIDE SEQUENCE [LARGE SCALE GENOMIC DNA]</scope>
    <source>
        <strain evidence="3 4">CBS 121828</strain>
    </source>
</reference>
<keyword evidence="2" id="KW-0067">ATP-binding</keyword>
<sequence length="677" mass="75774">MSSDENILGMRDDEWIDKPIDDDSLVITKMTTETLSVKPSKRKALLIFAPLSLEQEEVKRVKREEAANKRAERKVKIICAIDMGTTYIGMAYGSTLRDWNQVKVVSDWGSGPDHIHEKAPSRIAYQKENPGLDSDKTVYEVRPGMISCQWTKLLLDPSEDTSGLDDPLLEKSVGTKLMHIPIDMTAQEVYRDILKRAYQQIWNSLEDEMGEKALEKTSLRFVITLPAGWSLKGRVATRQAARDAGFGGRGRDDIVLIDEAEAAMCYAVTSILAAVPGISPFQAKTCAVCCDLGGGTIDVCTYKISSIEPLKLEEACVGQGGKAGSTSIDRALHELMQNKFGIAFEELDIAKVGAGSAFMEAFEGKKRGFQGNDDRRKTYYLPLKMTKLDRDDPAVAASYDFTDDMVKLTGEEMESLFETVVEKTFQLLATQVKRTMKAKNPPVKTVVLCGGLGSSPYMMSQVQSFIDENLSDGVELVRPERPWSAICRGAVISHLGKSPVTHRRARDHIGICWHVKFDPDKHEEADKYYCPHQGLRAKNQMKWCITRGQKMSQSFSETIPCYAVMKGTNIQKDEYVAYQHLYICSRKNAPDRVDDPGVRRVATMRLDLTKVVNEKRQREGAQPPSNMSFNMDIQAKLGNDKGILEVVAKGKWKKYGEITLEYEVDPAYKEVSFSEDD</sequence>
<proteinExistence type="predicted"/>
<dbReference type="AlphaFoldDB" id="A0A0D1YRN7"/>
<evidence type="ECO:0008006" key="5">
    <source>
        <dbReference type="Google" id="ProtNLM"/>
    </source>
</evidence>
<dbReference type="InterPro" id="IPR013126">
    <property type="entry name" value="Hsp_70_fam"/>
</dbReference>
<dbReference type="CDD" id="cd10170">
    <property type="entry name" value="ASKHA_NBD_HSP70"/>
    <property type="match status" value="1"/>
</dbReference>
<dbReference type="InterPro" id="IPR043129">
    <property type="entry name" value="ATPase_NBD"/>
</dbReference>
<dbReference type="Gene3D" id="3.30.420.40">
    <property type="match status" value="2"/>
</dbReference>
<dbReference type="Pfam" id="PF00012">
    <property type="entry name" value="HSP70"/>
    <property type="match status" value="1"/>
</dbReference>
<dbReference type="PANTHER" id="PTHR14187">
    <property type="entry name" value="ALPHA KINASE/ELONGATION FACTOR 2 KINASE"/>
    <property type="match status" value="1"/>
</dbReference>
<dbReference type="EMBL" id="KN846951">
    <property type="protein sequence ID" value="KIV85372.1"/>
    <property type="molecule type" value="Genomic_DNA"/>
</dbReference>
<evidence type="ECO:0000313" key="4">
    <source>
        <dbReference type="Proteomes" id="UP000053599"/>
    </source>
</evidence>
<dbReference type="OrthoDB" id="2963168at2759"/>
<evidence type="ECO:0000256" key="2">
    <source>
        <dbReference type="ARBA" id="ARBA00022840"/>
    </source>
</evidence>